<keyword evidence="2" id="KW-1185">Reference proteome</keyword>
<evidence type="ECO:0000313" key="2">
    <source>
        <dbReference type="Proteomes" id="UP001213039"/>
    </source>
</evidence>
<protein>
    <submittedName>
        <fullName evidence="1">Uncharacterized protein</fullName>
    </submittedName>
</protein>
<organism evidence="1 2">
    <name type="scientific">Mycoplasmopsis edwardii</name>
    <dbReference type="NCBI Taxonomy" id="53558"/>
    <lineage>
        <taxon>Bacteria</taxon>
        <taxon>Bacillati</taxon>
        <taxon>Mycoplasmatota</taxon>
        <taxon>Mycoplasmoidales</taxon>
        <taxon>Metamycoplasmataceae</taxon>
        <taxon>Mycoplasmopsis</taxon>
    </lineage>
</organism>
<evidence type="ECO:0000313" key="1">
    <source>
        <dbReference type="EMBL" id="WBP84321.1"/>
    </source>
</evidence>
<proteinExistence type="predicted"/>
<name>A0ACD4PID7_9BACT</name>
<reference evidence="1" key="1">
    <citation type="submission" date="2022-12" db="EMBL/GenBank/DDBJ databases">
        <authorList>
            <consortium name="Asia Pacific Centre for Animal Health"/>
            <person name="Klose S.M."/>
            <person name="Legione A.R."/>
            <person name="Monotti I."/>
            <person name="Bushell R."/>
            <person name="Marenda M.S."/>
            <person name="Sugiyama T."/>
            <person name="Browning G.F."/>
            <person name="Vaz P.K."/>
        </authorList>
    </citation>
    <scope>NUCLEOTIDE SEQUENCE</scope>
    <source>
        <strain evidence="1">Felid995</strain>
    </source>
</reference>
<gene>
    <name evidence="1" type="ORF">Me_995_000301</name>
</gene>
<accession>A0ACD4PID7</accession>
<sequence length="275" mass="31972">MKNKLKWIFASLSMMPIVSVSCANYERQGELNSLIGDEDVVKSVNETNKEKTTSEILKKILSDTFKNDNVKIVEYVNQQKNDADEIFKEFRVISEGFKTTDDKKTYASAQHEFFNKNWYFILTNLDKLQFNFIEYITKDLSKNYSTSEEYKQKVQFKEGHKAIKFDNSYLDEIREGNEAQELGDATVYYVKKNKLVFRIVISNLKGKDGDPQISFRPLNWYFAHSSAITISLALISEVVHQLFIHGYETGKQDFEEVMVKNQKYGSPSFVFPTLK</sequence>
<dbReference type="Proteomes" id="UP001213039">
    <property type="component" value="Chromosome"/>
</dbReference>
<dbReference type="EMBL" id="CP114370">
    <property type="protein sequence ID" value="WBP84321.1"/>
    <property type="molecule type" value="Genomic_DNA"/>
</dbReference>